<dbReference type="EMBL" id="WIPH01000024">
    <property type="protein sequence ID" value="MQR99576.1"/>
    <property type="molecule type" value="Genomic_DNA"/>
</dbReference>
<feature type="transmembrane region" description="Helical" evidence="13">
    <location>
        <begin position="193"/>
        <end position="214"/>
    </location>
</feature>
<evidence type="ECO:0000256" key="1">
    <source>
        <dbReference type="ARBA" id="ARBA00004141"/>
    </source>
</evidence>
<dbReference type="PANTHER" id="PTHR30540">
    <property type="entry name" value="OSMOTIC STRESS POTASSIUM TRANSPORTER"/>
    <property type="match status" value="1"/>
</dbReference>
<evidence type="ECO:0000256" key="14">
    <source>
        <dbReference type="SAM" id="MobiDB-lite"/>
    </source>
</evidence>
<evidence type="ECO:0000256" key="3">
    <source>
        <dbReference type="ARBA" id="ARBA00022448"/>
    </source>
</evidence>
<evidence type="ECO:0000256" key="5">
    <source>
        <dbReference type="ARBA" id="ARBA00022519"/>
    </source>
</evidence>
<feature type="transmembrane region" description="Helical" evidence="13">
    <location>
        <begin position="226"/>
        <end position="248"/>
    </location>
</feature>
<dbReference type="InterPro" id="IPR053951">
    <property type="entry name" value="K_trans_N"/>
</dbReference>
<dbReference type="InterPro" id="IPR003855">
    <property type="entry name" value="K+_transporter"/>
</dbReference>
<dbReference type="GO" id="GO:0015293">
    <property type="term" value="F:symporter activity"/>
    <property type="evidence" value="ECO:0007669"/>
    <property type="project" value="UniProtKB-UniRule"/>
</dbReference>
<evidence type="ECO:0000256" key="2">
    <source>
        <dbReference type="ARBA" id="ARBA00007019"/>
    </source>
</evidence>
<dbReference type="GO" id="GO:0005886">
    <property type="term" value="C:plasma membrane"/>
    <property type="evidence" value="ECO:0007669"/>
    <property type="project" value="UniProtKB-SubCell"/>
</dbReference>
<dbReference type="PANTHER" id="PTHR30540:SF79">
    <property type="entry name" value="LOW AFFINITY POTASSIUM TRANSPORT SYSTEM PROTEIN KUP"/>
    <property type="match status" value="1"/>
</dbReference>
<feature type="transmembrane region" description="Helical" evidence="13">
    <location>
        <begin position="154"/>
        <end position="173"/>
    </location>
</feature>
<keyword evidence="4 13" id="KW-1003">Cell membrane</keyword>
<dbReference type="Proteomes" id="UP000432209">
    <property type="component" value="Unassembled WGS sequence"/>
</dbReference>
<feature type="transmembrane region" description="Helical" evidence="13">
    <location>
        <begin position="102"/>
        <end position="123"/>
    </location>
</feature>
<feature type="region of interest" description="Disordered" evidence="14">
    <location>
        <begin position="1"/>
        <end position="25"/>
    </location>
</feature>
<evidence type="ECO:0000256" key="12">
    <source>
        <dbReference type="ARBA" id="ARBA00023136"/>
    </source>
</evidence>
<feature type="transmembrane region" description="Helical" evidence="13">
    <location>
        <begin position="391"/>
        <end position="411"/>
    </location>
</feature>
<comment type="caution">
    <text evidence="17">The sequence shown here is derived from an EMBL/GenBank/DDBJ whole genome shotgun (WGS) entry which is preliminary data.</text>
</comment>
<evidence type="ECO:0000313" key="18">
    <source>
        <dbReference type="Proteomes" id="UP000432209"/>
    </source>
</evidence>
<keyword evidence="7 13" id="KW-0812">Transmembrane</keyword>
<organism evidence="17 18">
    <name type="scientific">Gluconobacter aidae</name>
    <dbReference type="NCBI Taxonomy" id="2662454"/>
    <lineage>
        <taxon>Bacteria</taxon>
        <taxon>Pseudomonadati</taxon>
        <taxon>Pseudomonadota</taxon>
        <taxon>Alphaproteobacteria</taxon>
        <taxon>Acetobacterales</taxon>
        <taxon>Acetobacteraceae</taxon>
        <taxon>Gluconobacter</taxon>
    </lineage>
</organism>
<keyword evidence="18" id="KW-1185">Reference proteome</keyword>
<protein>
    <recommendedName>
        <fullName evidence="13">Probable potassium transport system protein Kup</fullName>
    </recommendedName>
</protein>
<keyword evidence="3 13" id="KW-0813">Transport</keyword>
<evidence type="ECO:0000256" key="10">
    <source>
        <dbReference type="ARBA" id="ARBA00022989"/>
    </source>
</evidence>
<comment type="subcellular location">
    <subcellularLocation>
        <location evidence="13">Cell membrane</location>
        <topology evidence="13">Multi-pass membrane protein</topology>
    </subcellularLocation>
    <subcellularLocation>
        <location evidence="1">Membrane</location>
        <topology evidence="1">Multi-pass membrane protein</topology>
    </subcellularLocation>
</comment>
<feature type="transmembrane region" description="Helical" evidence="13">
    <location>
        <begin position="417"/>
        <end position="440"/>
    </location>
</feature>
<feature type="transmembrane region" description="Helical" evidence="13">
    <location>
        <begin position="477"/>
        <end position="494"/>
    </location>
</feature>
<dbReference type="GO" id="GO:0015079">
    <property type="term" value="F:potassium ion transmembrane transporter activity"/>
    <property type="evidence" value="ECO:0007669"/>
    <property type="project" value="UniProtKB-UniRule"/>
</dbReference>
<keyword evidence="8 13" id="KW-0769">Symport</keyword>
<evidence type="ECO:0000256" key="4">
    <source>
        <dbReference type="ARBA" id="ARBA00022475"/>
    </source>
</evidence>
<comment type="similarity">
    <text evidence="2 13">Belongs to the HAK/KUP transporter (TC 2.A.72) family.</text>
</comment>
<keyword evidence="10 13" id="KW-1133">Transmembrane helix</keyword>
<evidence type="ECO:0000259" key="16">
    <source>
        <dbReference type="Pfam" id="PF22776"/>
    </source>
</evidence>
<keyword evidence="11 13" id="KW-0406">Ion transport</keyword>
<keyword evidence="9 13" id="KW-0630">Potassium</keyword>
<evidence type="ECO:0000256" key="7">
    <source>
        <dbReference type="ARBA" id="ARBA00022692"/>
    </source>
</evidence>
<keyword evidence="12 13" id="KW-0472">Membrane</keyword>
<feature type="transmembrane region" description="Helical" evidence="13">
    <location>
        <begin position="452"/>
        <end position="471"/>
    </location>
</feature>
<evidence type="ECO:0000256" key="13">
    <source>
        <dbReference type="HAMAP-Rule" id="MF_01522"/>
    </source>
</evidence>
<evidence type="ECO:0000256" key="6">
    <source>
        <dbReference type="ARBA" id="ARBA00022538"/>
    </source>
</evidence>
<feature type="compositionally biased region" description="Basic and acidic residues" evidence="14">
    <location>
        <begin position="1"/>
        <end position="12"/>
    </location>
</feature>
<feature type="domain" description="K+ potassium transporter C-terminal" evidence="16">
    <location>
        <begin position="528"/>
        <end position="676"/>
    </location>
</feature>
<feature type="transmembrane region" description="Helical" evidence="13">
    <location>
        <begin position="260"/>
        <end position="279"/>
    </location>
</feature>
<evidence type="ECO:0000313" key="17">
    <source>
        <dbReference type="EMBL" id="MQR99576.1"/>
    </source>
</evidence>
<keyword evidence="6 13" id="KW-0633">Potassium transport</keyword>
<dbReference type="Pfam" id="PF22776">
    <property type="entry name" value="K_trans_C"/>
    <property type="match status" value="1"/>
</dbReference>
<dbReference type="Pfam" id="PF02705">
    <property type="entry name" value="K_trans"/>
    <property type="match status" value="1"/>
</dbReference>
<feature type="domain" description="K+ potassium transporter integral membrane" evidence="15">
    <location>
        <begin position="65"/>
        <end position="516"/>
    </location>
</feature>
<accession>A0A7X1SR45</accession>
<dbReference type="AlphaFoldDB" id="A0A7X1SR45"/>
<evidence type="ECO:0000256" key="9">
    <source>
        <dbReference type="ARBA" id="ARBA00022958"/>
    </source>
</evidence>
<evidence type="ECO:0000259" key="15">
    <source>
        <dbReference type="Pfam" id="PF02705"/>
    </source>
</evidence>
<reference evidence="17 18" key="1">
    <citation type="submission" date="2019-10" db="EMBL/GenBank/DDBJ databases">
        <title>Gluconobacter aidae sp. nov., a novel species of acetic acid bacteria isolated in Thailand.</title>
        <authorList>
            <person name="Yukphan P."/>
            <person name="Charoenyingcharoen P."/>
            <person name="Malimas S."/>
            <person name="Muramatsu Y."/>
            <person name="Nakagawa Y."/>
            <person name="Tanasupawat S."/>
            <person name="Yamada Y."/>
        </authorList>
    </citation>
    <scope>NUCLEOTIDE SEQUENCE [LARGE SCALE GENOMIC DNA]</scope>
    <source>
        <strain evidence="17 18">AC10</strain>
    </source>
</reference>
<sequence>MEPAMPEHDGDHASNLPHGVGIPNDSGEIVQTIEQARSEGHTHEIGGGEDDSSSHHRPAGMDALLAVLGVVYGDIGTSPLYALQSSVSIVSSPKSPAQPWEVMGLASLTFWALMLIVTIKYVILIMRADHDGEGGIIALMSLAQRVCKSQHFRWLFGLVGIAGTCLFFGDSIITPAISVLSAVEGIETSVPSASHIIIPLAMVVLVALFSVQVLGTGKIGKAFGPIMVCWFAVLAILGVKGIFLYPHILLALSPTFALEFIIMHGYLSFIALGSVVLSVTGAEALYADMGHFGRAPIRKAWLFFVLPSLTLNYFGQAALLIHNPRALSNPFYLLVPHWAQIPMLILATFATVIASQAGISGSFSLCRQLIQLGYLPRTRIMHTNASEEAQIYLPSLNWILAFGALVLVLAFRTSSALAAAYGIAVTGTFLCTCVLAMVVFRRVFGWKSVTVGIVFGFFFIVDSIFFSANVLKIPDGGWVPLAIGIISTVIMTTWKRGRSLIAARQQADSMPMGSFLARLPQSRTIRVPGLAVFLTANPDIVPNSLLHNLKHNKVLHDHILFVTVENLDQPEAERGHRAIVQELAPNIHRVIVRYGFMEMPNLPRALLELNALGVAFDAIQASYFTSHELVVRSRVPKMQLWRMWIFLLLLRNAASTTEFLRIPPDRVVEFGVRIAI</sequence>
<dbReference type="InterPro" id="IPR053952">
    <property type="entry name" value="K_trans_C"/>
</dbReference>
<dbReference type="HAMAP" id="MF_01522">
    <property type="entry name" value="Kup"/>
    <property type="match status" value="1"/>
</dbReference>
<dbReference type="RefSeq" id="WP_153431241.1">
    <property type="nucleotide sequence ID" value="NZ_WIPH01000024.1"/>
</dbReference>
<keyword evidence="5" id="KW-0997">Cell inner membrane</keyword>
<name>A0A7X1SR45_9PROT</name>
<proteinExistence type="inferred from homology"/>
<comment type="function">
    <text evidence="13">Transport of potassium into the cell. Likely operates as a K(+):H(+) symporter.</text>
</comment>
<feature type="transmembrane region" description="Helical" evidence="13">
    <location>
        <begin position="341"/>
        <end position="370"/>
    </location>
</feature>
<feature type="transmembrane region" description="Helical" evidence="13">
    <location>
        <begin position="300"/>
        <end position="321"/>
    </location>
</feature>
<gene>
    <name evidence="13" type="primary">kup</name>
    <name evidence="17" type="ORF">GFJ39_10265</name>
</gene>
<dbReference type="InterPro" id="IPR023051">
    <property type="entry name" value="Kup"/>
</dbReference>
<evidence type="ECO:0000256" key="8">
    <source>
        <dbReference type="ARBA" id="ARBA00022847"/>
    </source>
</evidence>
<evidence type="ECO:0000256" key="11">
    <source>
        <dbReference type="ARBA" id="ARBA00023065"/>
    </source>
</evidence>
<comment type="catalytic activity">
    <reaction evidence="13">
        <text>K(+)(in) + H(+)(in) = K(+)(out) + H(+)(out)</text>
        <dbReference type="Rhea" id="RHEA:28490"/>
        <dbReference type="ChEBI" id="CHEBI:15378"/>
        <dbReference type="ChEBI" id="CHEBI:29103"/>
    </reaction>
</comment>